<dbReference type="FunFam" id="3.40.50.300:FF:000552">
    <property type="entry name" value="GPN-loop GTPase 3"/>
    <property type="match status" value="1"/>
</dbReference>
<keyword evidence="9" id="KW-0067">ATP-binding</keyword>
<keyword evidence="5 8" id="KW-0342">GTP-binding</keyword>
<dbReference type="EMBL" id="LN483142">
    <property type="protein sequence ID" value="CED83100.1"/>
    <property type="molecule type" value="Genomic_DNA"/>
</dbReference>
<keyword evidence="3 8" id="KW-0547">Nucleotide-binding</keyword>
<dbReference type="Pfam" id="PF03029">
    <property type="entry name" value="ATP_bind_1"/>
    <property type="match status" value="1"/>
</dbReference>
<evidence type="ECO:0000256" key="6">
    <source>
        <dbReference type="ARBA" id="ARBA00054449"/>
    </source>
</evidence>
<evidence type="ECO:0000256" key="3">
    <source>
        <dbReference type="ARBA" id="ARBA00022741"/>
    </source>
</evidence>
<dbReference type="PANTHER" id="PTHR21231">
    <property type="entry name" value="XPA-BINDING PROTEIN 1-RELATED"/>
    <property type="match status" value="1"/>
</dbReference>
<evidence type="ECO:0000256" key="2">
    <source>
        <dbReference type="ARBA" id="ARBA00014587"/>
    </source>
</evidence>
<reference evidence="9" key="1">
    <citation type="submission" date="2014-08" db="EMBL/GenBank/DDBJ databases">
        <authorList>
            <person name="Sharma Rahul"/>
            <person name="Thines Marco"/>
        </authorList>
    </citation>
    <scope>NUCLEOTIDE SEQUENCE</scope>
</reference>
<dbReference type="CDD" id="cd17872">
    <property type="entry name" value="GPN3"/>
    <property type="match status" value="1"/>
</dbReference>
<comment type="function">
    <text evidence="6 8">Small GTPase required for proper nuclear import of RNA polymerase II and III (RNAPII and RNAPIII). May act at an RNAP assembly step prior to nuclear import.</text>
</comment>
<evidence type="ECO:0000256" key="4">
    <source>
        <dbReference type="ARBA" id="ARBA00022801"/>
    </source>
</evidence>
<dbReference type="GO" id="GO:0005524">
    <property type="term" value="F:ATP binding"/>
    <property type="evidence" value="ECO:0007669"/>
    <property type="project" value="UniProtKB-KW"/>
</dbReference>
<dbReference type="AlphaFoldDB" id="A0A0F7SRG5"/>
<dbReference type="InterPro" id="IPR030228">
    <property type="entry name" value="Gpn3"/>
</dbReference>
<sequence>MRYAILVTGPAGSGKSTFCNSIIAHAQSQGRNIHLFNLDPAADKFEYPPTVDIKDLISLEDVMEEMEFGPNGGLVYCFEYLLDNLDWLEEQLGSYEDDYLIIDCPGQIELYTHIPLLPRLASFLQTRCDFRVCAAYLLESQFMEDKAKFFAGVMSAMSCMVSLECSHLNVLSKMDLVRGKKAKSEVGRYLDPDPLLLQDEINQTTNPKFHSLNEAIVQLIEDHNLVSFLPLDPSSESSVNTILSHLDNAMQYGEDEEPKMPKDMDEGDFVINLSRLKLPPFPSS</sequence>
<comment type="subunit">
    <text evidence="7">Heterodimers with GPN1 or GPN2. Binds to RNA polymerase II (RNAPII).</text>
</comment>
<protein>
    <recommendedName>
        <fullName evidence="2 8">GPN-loop GTPase 3</fullName>
    </recommendedName>
</protein>
<evidence type="ECO:0000256" key="7">
    <source>
        <dbReference type="ARBA" id="ARBA00061952"/>
    </source>
</evidence>
<accession>A0A0F7SRG5</accession>
<dbReference type="Gene3D" id="3.40.50.300">
    <property type="entry name" value="P-loop containing nucleotide triphosphate hydrolases"/>
    <property type="match status" value="1"/>
</dbReference>
<evidence type="ECO:0000256" key="8">
    <source>
        <dbReference type="RuleBase" id="RU365059"/>
    </source>
</evidence>
<dbReference type="GO" id="GO:0003924">
    <property type="term" value="F:GTPase activity"/>
    <property type="evidence" value="ECO:0007669"/>
    <property type="project" value="TreeGrafter"/>
</dbReference>
<evidence type="ECO:0000256" key="1">
    <source>
        <dbReference type="ARBA" id="ARBA00005290"/>
    </source>
</evidence>
<dbReference type="PANTHER" id="PTHR21231:SF7">
    <property type="entry name" value="GPN-LOOP GTPASE 3"/>
    <property type="match status" value="1"/>
</dbReference>
<comment type="similarity">
    <text evidence="1 8">Belongs to the GPN-loop GTPase family.</text>
</comment>
<dbReference type="SUPFAM" id="SSF52540">
    <property type="entry name" value="P-loop containing nucleoside triphosphate hydrolases"/>
    <property type="match status" value="1"/>
</dbReference>
<dbReference type="InterPro" id="IPR004130">
    <property type="entry name" value="Gpn"/>
</dbReference>
<evidence type="ECO:0000256" key="5">
    <source>
        <dbReference type="ARBA" id="ARBA00023134"/>
    </source>
</evidence>
<name>A0A0F7SRG5_PHARH</name>
<dbReference type="InterPro" id="IPR027417">
    <property type="entry name" value="P-loop_NTPase"/>
</dbReference>
<evidence type="ECO:0000313" key="9">
    <source>
        <dbReference type="EMBL" id="CED83100.1"/>
    </source>
</evidence>
<dbReference type="GO" id="GO:0005525">
    <property type="term" value="F:GTP binding"/>
    <property type="evidence" value="ECO:0007669"/>
    <property type="project" value="UniProtKB-KW"/>
</dbReference>
<organism evidence="9">
    <name type="scientific">Phaffia rhodozyma</name>
    <name type="common">Yeast</name>
    <name type="synonym">Xanthophyllomyces dendrorhous</name>
    <dbReference type="NCBI Taxonomy" id="264483"/>
    <lineage>
        <taxon>Eukaryota</taxon>
        <taxon>Fungi</taxon>
        <taxon>Dikarya</taxon>
        <taxon>Basidiomycota</taxon>
        <taxon>Agaricomycotina</taxon>
        <taxon>Tremellomycetes</taxon>
        <taxon>Cystofilobasidiales</taxon>
        <taxon>Mrakiaceae</taxon>
        <taxon>Phaffia</taxon>
    </lineage>
</organism>
<keyword evidence="4 8" id="KW-0378">Hydrolase</keyword>
<proteinExistence type="inferred from homology"/>